<dbReference type="SMART" id="SM00091">
    <property type="entry name" value="PAS"/>
    <property type="match status" value="2"/>
</dbReference>
<dbReference type="AlphaFoldDB" id="A0A3B0VTI2"/>
<dbReference type="Gene3D" id="3.40.50.2300">
    <property type="match status" value="1"/>
</dbReference>
<protein>
    <submittedName>
        <fullName evidence="6">PAS/PAC sensor hybrid histidine kinase</fullName>
    </submittedName>
</protein>
<evidence type="ECO:0000313" key="6">
    <source>
        <dbReference type="EMBL" id="VAW42382.1"/>
    </source>
</evidence>
<dbReference type="GO" id="GO:0016301">
    <property type="term" value="F:kinase activity"/>
    <property type="evidence" value="ECO:0007669"/>
    <property type="project" value="UniProtKB-KW"/>
</dbReference>
<evidence type="ECO:0000259" key="3">
    <source>
        <dbReference type="PROSITE" id="PS50110"/>
    </source>
</evidence>
<sequence>FVIFLAAVLMQGRSVSIYLLLSIFSGVLIVWGNEEKYIPLYQPSPGWVATINNSYPKVLILLTLIGVAFYALRFLLVAFRLNQITLKQTQETLGKRTVDLSIINDQLRHEISERRQTESKLEQERAFLRQIIDTTPHYIFVKDKNGRFVIINKALATALKRTPAEIEGRSARDFNLRTQEIDRFEQGDQMVLETEEEIIWSETPFTDLDGNEHWLQVVKRPLIDKLNNETLVLGIATDITASKAIAESLREQEERYRVLVEASYNGIIICVDHIIEDANLNFATMFGYSSIENVLGKYAASFLTTESSAQLQEKMQITNSVSLEATGIRQDKSIFPLEIISHQINYQGKYAQIIGYRDISTRKQAEEAELHAQRLESLTLMAGGLAHDFNNLLVAMMGQISIAQAKIDSEHPALENLDKATKVTETAALLTRQLLAFTGQGHFQVASIHLTALIQQNLQLFQDTLPANVTFKTNLEQHLPHIQADGLQIQQVIMNLLLNAVQAIGTQEGTITVTTAPYRLSLDEADQWQHFNHFITDGDFVLLEMADTGQGMDEETRNRIFDPFFSTKGTGRGLGLAAVLGIVRGHKGAVRAKSKATQGTTFQLLFPSDKAKGSDGETAVSQTHPQQKTVLVVDDERQVREAICDILDLEEIVTLTAANGEEGVAIFSSHQARIGLIILDLSMPGMSGIETFTALREIEPTAKIILSSGYTEAEILQKMAGTSPTEFLQKPYQIDTIISTVKKHLS</sequence>
<evidence type="ECO:0000259" key="4">
    <source>
        <dbReference type="PROSITE" id="PS50112"/>
    </source>
</evidence>
<dbReference type="PROSITE" id="PS50112">
    <property type="entry name" value="PAS"/>
    <property type="match status" value="1"/>
</dbReference>
<dbReference type="EMBL" id="UOEU01000914">
    <property type="protein sequence ID" value="VAW42382.1"/>
    <property type="molecule type" value="Genomic_DNA"/>
</dbReference>
<feature type="domain" description="Response regulatory" evidence="3">
    <location>
        <begin position="629"/>
        <end position="745"/>
    </location>
</feature>
<accession>A0A3B0VTI2</accession>
<dbReference type="PROSITE" id="PS50110">
    <property type="entry name" value="RESPONSE_REGULATORY"/>
    <property type="match status" value="1"/>
</dbReference>
<dbReference type="Pfam" id="PF02518">
    <property type="entry name" value="HATPase_c"/>
    <property type="match status" value="1"/>
</dbReference>
<dbReference type="PANTHER" id="PTHR43065:SF42">
    <property type="entry name" value="TWO-COMPONENT SENSOR PPRA"/>
    <property type="match status" value="1"/>
</dbReference>
<dbReference type="SUPFAM" id="SSF52172">
    <property type="entry name" value="CheY-like"/>
    <property type="match status" value="1"/>
</dbReference>
<dbReference type="InterPro" id="IPR035965">
    <property type="entry name" value="PAS-like_dom_sf"/>
</dbReference>
<dbReference type="InterPro" id="IPR001789">
    <property type="entry name" value="Sig_transdc_resp-reg_receiver"/>
</dbReference>
<dbReference type="SMART" id="SM00387">
    <property type="entry name" value="HATPase_c"/>
    <property type="match status" value="1"/>
</dbReference>
<keyword evidence="6" id="KW-0808">Transferase</keyword>
<feature type="domain" description="PAC" evidence="5">
    <location>
        <begin position="199"/>
        <end position="251"/>
    </location>
</feature>
<dbReference type="InterPro" id="IPR004358">
    <property type="entry name" value="Sig_transdc_His_kin-like_C"/>
</dbReference>
<dbReference type="InterPro" id="IPR000014">
    <property type="entry name" value="PAS"/>
</dbReference>
<feature type="domain" description="Histidine kinase" evidence="2">
    <location>
        <begin position="384"/>
        <end position="610"/>
    </location>
</feature>
<dbReference type="InterPro" id="IPR036890">
    <property type="entry name" value="HATPase_C_sf"/>
</dbReference>
<dbReference type="CDD" id="cd00130">
    <property type="entry name" value="PAS"/>
    <property type="match status" value="1"/>
</dbReference>
<dbReference type="Pfam" id="PF00072">
    <property type="entry name" value="Response_reg"/>
    <property type="match status" value="1"/>
</dbReference>
<dbReference type="InterPro" id="IPR011006">
    <property type="entry name" value="CheY-like_superfamily"/>
</dbReference>
<dbReference type="PROSITE" id="PS50113">
    <property type="entry name" value="PAC"/>
    <property type="match status" value="1"/>
</dbReference>
<dbReference type="Gene3D" id="1.10.287.130">
    <property type="match status" value="1"/>
</dbReference>
<dbReference type="PANTHER" id="PTHR43065">
    <property type="entry name" value="SENSOR HISTIDINE KINASE"/>
    <property type="match status" value="1"/>
</dbReference>
<dbReference type="SUPFAM" id="SSF55874">
    <property type="entry name" value="ATPase domain of HSP90 chaperone/DNA topoisomerase II/histidine kinase"/>
    <property type="match status" value="1"/>
</dbReference>
<organism evidence="6">
    <name type="scientific">hydrothermal vent metagenome</name>
    <dbReference type="NCBI Taxonomy" id="652676"/>
    <lineage>
        <taxon>unclassified sequences</taxon>
        <taxon>metagenomes</taxon>
        <taxon>ecological metagenomes</taxon>
    </lineage>
</organism>
<feature type="transmembrane region" description="Helical" evidence="1">
    <location>
        <begin position="58"/>
        <end position="79"/>
    </location>
</feature>
<dbReference type="SUPFAM" id="SSF55785">
    <property type="entry name" value="PYP-like sensor domain (PAS domain)"/>
    <property type="match status" value="2"/>
</dbReference>
<dbReference type="InterPro" id="IPR005467">
    <property type="entry name" value="His_kinase_dom"/>
</dbReference>
<feature type="domain" description="PAS" evidence="4">
    <location>
        <begin position="124"/>
        <end position="195"/>
    </location>
</feature>
<keyword evidence="6" id="KW-0418">Kinase</keyword>
<dbReference type="NCBIfam" id="TIGR00229">
    <property type="entry name" value="sensory_box"/>
    <property type="match status" value="2"/>
</dbReference>
<dbReference type="InterPro" id="IPR000700">
    <property type="entry name" value="PAS-assoc_C"/>
</dbReference>
<name>A0A3B0VTI2_9ZZZZ</name>
<proteinExistence type="predicted"/>
<dbReference type="Pfam" id="PF13426">
    <property type="entry name" value="PAS_9"/>
    <property type="match status" value="1"/>
</dbReference>
<dbReference type="GO" id="GO:0000160">
    <property type="term" value="P:phosphorelay signal transduction system"/>
    <property type="evidence" value="ECO:0007669"/>
    <property type="project" value="InterPro"/>
</dbReference>
<reference evidence="6" key="1">
    <citation type="submission" date="2018-06" db="EMBL/GenBank/DDBJ databases">
        <authorList>
            <person name="Zhirakovskaya E."/>
        </authorList>
    </citation>
    <scope>NUCLEOTIDE SEQUENCE</scope>
</reference>
<keyword evidence="1" id="KW-1133">Transmembrane helix</keyword>
<evidence type="ECO:0000259" key="5">
    <source>
        <dbReference type="PROSITE" id="PS50113"/>
    </source>
</evidence>
<dbReference type="PROSITE" id="PS50109">
    <property type="entry name" value="HIS_KIN"/>
    <property type="match status" value="1"/>
</dbReference>
<dbReference type="Pfam" id="PF08448">
    <property type="entry name" value="PAS_4"/>
    <property type="match status" value="1"/>
</dbReference>
<keyword evidence="1" id="KW-0472">Membrane</keyword>
<keyword evidence="1" id="KW-0812">Transmembrane</keyword>
<dbReference type="InterPro" id="IPR013656">
    <property type="entry name" value="PAS_4"/>
</dbReference>
<dbReference type="PRINTS" id="PR00344">
    <property type="entry name" value="BCTRLSENSOR"/>
</dbReference>
<dbReference type="SMART" id="SM00448">
    <property type="entry name" value="REC"/>
    <property type="match status" value="1"/>
</dbReference>
<evidence type="ECO:0000259" key="2">
    <source>
        <dbReference type="PROSITE" id="PS50109"/>
    </source>
</evidence>
<feature type="non-terminal residue" evidence="6">
    <location>
        <position position="1"/>
    </location>
</feature>
<gene>
    <name evidence="6" type="ORF">MNBD_CHLOROFLEXI01-1662</name>
</gene>
<dbReference type="InterPro" id="IPR003594">
    <property type="entry name" value="HATPase_dom"/>
</dbReference>
<dbReference type="Gene3D" id="3.30.565.10">
    <property type="entry name" value="Histidine kinase-like ATPase, C-terminal domain"/>
    <property type="match status" value="1"/>
</dbReference>
<feature type="transmembrane region" description="Helical" evidence="1">
    <location>
        <begin position="15"/>
        <end position="32"/>
    </location>
</feature>
<evidence type="ECO:0000256" key="1">
    <source>
        <dbReference type="SAM" id="Phobius"/>
    </source>
</evidence>
<dbReference type="Gene3D" id="3.30.450.20">
    <property type="entry name" value="PAS domain"/>
    <property type="match status" value="2"/>
</dbReference>